<organism evidence="2 3">
    <name type="scientific">Stecheria intestinalis</name>
    <dbReference type="NCBI Taxonomy" id="2606630"/>
    <lineage>
        <taxon>Bacteria</taxon>
        <taxon>Bacillati</taxon>
        <taxon>Bacillota</taxon>
        <taxon>Erysipelotrichia</taxon>
        <taxon>Erysipelotrichales</taxon>
        <taxon>Erysipelotrichaceae</taxon>
        <taxon>Stecheria</taxon>
    </lineage>
</organism>
<keyword evidence="3" id="KW-1185">Reference proteome</keyword>
<dbReference type="Pfam" id="PF14353">
    <property type="entry name" value="CpXC"/>
    <property type="match status" value="1"/>
</dbReference>
<evidence type="ECO:0000313" key="2">
    <source>
        <dbReference type="EMBL" id="MSS59465.1"/>
    </source>
</evidence>
<dbReference type="Proteomes" id="UP000461880">
    <property type="component" value="Unassembled WGS sequence"/>
</dbReference>
<feature type="domain" description="CpXC" evidence="1">
    <location>
        <begin position="10"/>
        <end position="122"/>
    </location>
</feature>
<reference evidence="2 3" key="1">
    <citation type="submission" date="2019-08" db="EMBL/GenBank/DDBJ databases">
        <title>In-depth cultivation of the pig gut microbiome towards novel bacterial diversity and tailored functional studies.</title>
        <authorList>
            <person name="Wylensek D."/>
            <person name="Hitch T.C.A."/>
            <person name="Clavel T."/>
        </authorList>
    </citation>
    <scope>NUCLEOTIDE SEQUENCE [LARGE SCALE GENOMIC DNA]</scope>
    <source>
        <strain evidence="2 3">Oil+RF-744-GAM-WT-6</strain>
    </source>
</reference>
<dbReference type="InterPro" id="IPR025682">
    <property type="entry name" value="CpXC_dom"/>
</dbReference>
<sequence>MTSEKIFSFTCPKCRHTETIPEYSAINPEESPELKERILDGSLFSFTCSHCGFSALIRYECVYADPKHKLLIHLPEDPDHPDLSREQEYPGYLIRRVSDPNEMMEKILIAEEGLDDRAVELEKHLMEEAILNEQPDLKIQTMYFMPAEGGYHFAVLTEEGFSGSVPMDRNTYQRIEKEVLPELSAEMKASVIVNAAWAAFASASLEETGE</sequence>
<gene>
    <name evidence="2" type="ORF">FYJ51_11240</name>
</gene>
<dbReference type="EMBL" id="VUMN01000033">
    <property type="protein sequence ID" value="MSS59465.1"/>
    <property type="molecule type" value="Genomic_DNA"/>
</dbReference>
<name>A0A7X2TGQ1_9FIRM</name>
<proteinExistence type="predicted"/>
<dbReference type="AlphaFoldDB" id="A0A7X2TGQ1"/>
<protein>
    <recommendedName>
        <fullName evidence="1">CpXC domain-containing protein</fullName>
    </recommendedName>
</protein>
<dbReference type="RefSeq" id="WP_154505718.1">
    <property type="nucleotide sequence ID" value="NZ_VUMN01000033.1"/>
</dbReference>
<accession>A0A7X2TGQ1</accession>
<comment type="caution">
    <text evidence="2">The sequence shown here is derived from an EMBL/GenBank/DDBJ whole genome shotgun (WGS) entry which is preliminary data.</text>
</comment>
<evidence type="ECO:0000313" key="3">
    <source>
        <dbReference type="Proteomes" id="UP000461880"/>
    </source>
</evidence>
<evidence type="ECO:0000259" key="1">
    <source>
        <dbReference type="Pfam" id="PF14353"/>
    </source>
</evidence>